<dbReference type="InterPro" id="IPR020596">
    <property type="entry name" value="rRNA_Ade_Mease_Trfase_CS"/>
</dbReference>
<keyword evidence="1" id="KW-0489">Methyltransferase</keyword>
<name>A0A2U1S8G5_9EURY</name>
<comment type="caution">
    <text evidence="1">The sequence shown here is derived from an EMBL/GenBank/DDBJ whole genome shotgun (WGS) entry which is preliminary data.</text>
</comment>
<reference evidence="1 2" key="1">
    <citation type="submission" date="2017-03" db="EMBL/GenBank/DDBJ databases">
        <title>Genome sequence of Methanobrevibacter wosei.</title>
        <authorList>
            <person name="Poehlein A."/>
            <person name="Seedorf H."/>
            <person name="Daniel R."/>
        </authorList>
    </citation>
    <scope>NUCLEOTIDE SEQUENCE [LARGE SCALE GENOMIC DNA]</scope>
    <source>
        <strain evidence="1 2">DSM 11979</strain>
    </source>
</reference>
<dbReference type="InterPro" id="IPR029063">
    <property type="entry name" value="SAM-dependent_MTases_sf"/>
</dbReference>
<evidence type="ECO:0000313" key="2">
    <source>
        <dbReference type="Proteomes" id="UP000245577"/>
    </source>
</evidence>
<dbReference type="RefSeq" id="WP_116669122.1">
    <property type="nucleotide sequence ID" value="NZ_CALIUN010000012.1"/>
</dbReference>
<dbReference type="OrthoDB" id="106720at2157"/>
<dbReference type="Proteomes" id="UP000245577">
    <property type="component" value="Unassembled WGS sequence"/>
</dbReference>
<dbReference type="AlphaFoldDB" id="A0A2U1S8G5"/>
<gene>
    <name evidence="1" type="primary">prmA_1</name>
    <name evidence="1" type="ORF">MBBWO_02930</name>
</gene>
<keyword evidence="1" id="KW-0689">Ribosomal protein</keyword>
<keyword evidence="2" id="KW-1185">Reference proteome</keyword>
<organism evidence="1 2">
    <name type="scientific">Methanobrevibacter woesei</name>
    <dbReference type="NCBI Taxonomy" id="190976"/>
    <lineage>
        <taxon>Archaea</taxon>
        <taxon>Methanobacteriati</taxon>
        <taxon>Methanobacteriota</taxon>
        <taxon>Methanomada group</taxon>
        <taxon>Methanobacteria</taxon>
        <taxon>Methanobacteriales</taxon>
        <taxon>Methanobacteriaceae</taxon>
        <taxon>Methanobrevibacter</taxon>
    </lineage>
</organism>
<dbReference type="PANTHER" id="PTHR11006">
    <property type="entry name" value="PROTEIN ARGININE N-METHYLTRANSFERASE"/>
    <property type="match status" value="1"/>
</dbReference>
<evidence type="ECO:0000313" key="1">
    <source>
        <dbReference type="EMBL" id="PWB86582.1"/>
    </source>
</evidence>
<dbReference type="PROSITE" id="PS01131">
    <property type="entry name" value="RRNA_A_DIMETH"/>
    <property type="match status" value="1"/>
</dbReference>
<dbReference type="GO" id="GO:0005840">
    <property type="term" value="C:ribosome"/>
    <property type="evidence" value="ECO:0007669"/>
    <property type="project" value="UniProtKB-KW"/>
</dbReference>
<proteinExistence type="predicted"/>
<dbReference type="SUPFAM" id="SSF53335">
    <property type="entry name" value="S-adenosyl-L-methionine-dependent methyltransferases"/>
    <property type="match status" value="1"/>
</dbReference>
<dbReference type="GO" id="GO:0042054">
    <property type="term" value="F:histone methyltransferase activity"/>
    <property type="evidence" value="ECO:0007669"/>
    <property type="project" value="TreeGrafter"/>
</dbReference>
<dbReference type="CDD" id="cd02440">
    <property type="entry name" value="AdoMet_MTases"/>
    <property type="match status" value="1"/>
</dbReference>
<dbReference type="Pfam" id="PF06325">
    <property type="entry name" value="PrmA"/>
    <property type="match status" value="1"/>
</dbReference>
<dbReference type="Gene3D" id="3.40.50.150">
    <property type="entry name" value="Vaccinia Virus protein VP39"/>
    <property type="match status" value="1"/>
</dbReference>
<dbReference type="InterPro" id="IPR025799">
    <property type="entry name" value="Arg_MeTrfase"/>
</dbReference>
<dbReference type="PANTHER" id="PTHR11006:SF124">
    <property type="entry name" value="ARGININE METHYLTRANSFERASE 1-RELATED"/>
    <property type="match status" value="1"/>
</dbReference>
<protein>
    <submittedName>
        <fullName evidence="1">Ribosomal protein L11 methyltransferase</fullName>
    </submittedName>
</protein>
<sequence>MKFQTTSYHFNLLKDEQRLAVFYEAILDYVKNQNKDNLIAFDVGCGSGVLSFFAQPFFKEIFSCEIDSKTFNCTKNNLNDFDNISLFNDDATAISFNKKADLIICEMLDTALIDEEQVPVLENVKKYLKDTGEIIPQGIFNLAQLVNMEREYFHYDDVGENINYKPLSNEILYSKINFLEDINPKFEGTLDFKIRNDGEINGVKITTVTKLNENIVCGPTPMLNPPLLIPLDNLNVKRNDLIRLNLKYIMGKGIETIKTEYVR</sequence>
<keyword evidence="1" id="KW-0808">Transferase</keyword>
<dbReference type="GO" id="GO:0016274">
    <property type="term" value="F:protein-arginine N-methyltransferase activity"/>
    <property type="evidence" value="ECO:0007669"/>
    <property type="project" value="InterPro"/>
</dbReference>
<accession>A0A2U1S8G5</accession>
<dbReference type="GO" id="GO:0000179">
    <property type="term" value="F:rRNA (adenine-N6,N6-)-dimethyltransferase activity"/>
    <property type="evidence" value="ECO:0007669"/>
    <property type="project" value="InterPro"/>
</dbReference>
<keyword evidence="1" id="KW-0687">Ribonucleoprotein</keyword>
<dbReference type="EMBL" id="MZGU01000003">
    <property type="protein sequence ID" value="PWB86582.1"/>
    <property type="molecule type" value="Genomic_DNA"/>
</dbReference>